<organism evidence="3 4">
    <name type="scientific">Effrenium voratum</name>
    <dbReference type="NCBI Taxonomy" id="2562239"/>
    <lineage>
        <taxon>Eukaryota</taxon>
        <taxon>Sar</taxon>
        <taxon>Alveolata</taxon>
        <taxon>Dinophyceae</taxon>
        <taxon>Suessiales</taxon>
        <taxon>Symbiodiniaceae</taxon>
        <taxon>Effrenium</taxon>
    </lineage>
</organism>
<proteinExistence type="predicted"/>
<dbReference type="InterPro" id="IPR000595">
    <property type="entry name" value="cNMP-bd_dom"/>
</dbReference>
<dbReference type="Pfam" id="PF00027">
    <property type="entry name" value="cNMP_binding"/>
    <property type="match status" value="1"/>
</dbReference>
<feature type="domain" description="Cyclic nucleotide-binding" evidence="2">
    <location>
        <begin position="1"/>
        <end position="67"/>
    </location>
</feature>
<dbReference type="InterPro" id="IPR014710">
    <property type="entry name" value="RmlC-like_jellyroll"/>
</dbReference>
<feature type="domain" description="Cyclic nucleotide-binding" evidence="2">
    <location>
        <begin position="94"/>
        <end position="165"/>
    </location>
</feature>
<dbReference type="EMBL" id="CAUJNA010000741">
    <property type="protein sequence ID" value="CAJ1380719.1"/>
    <property type="molecule type" value="Genomic_DNA"/>
</dbReference>
<dbReference type="Proteomes" id="UP001178507">
    <property type="component" value="Unassembled WGS sequence"/>
</dbReference>
<protein>
    <recommendedName>
        <fullName evidence="2">Cyclic nucleotide-binding domain-containing protein</fullName>
    </recommendedName>
</protein>
<comment type="caution">
    <text evidence="3">The sequence shown here is derived from an EMBL/GenBank/DDBJ whole genome shotgun (WGS) entry which is preliminary data.</text>
</comment>
<dbReference type="Gene3D" id="2.60.120.10">
    <property type="entry name" value="Jelly Rolls"/>
    <property type="match status" value="2"/>
</dbReference>
<evidence type="ECO:0000313" key="4">
    <source>
        <dbReference type="Proteomes" id="UP001178507"/>
    </source>
</evidence>
<feature type="compositionally biased region" description="Basic and acidic residues" evidence="1">
    <location>
        <begin position="230"/>
        <end position="240"/>
    </location>
</feature>
<keyword evidence="4" id="KW-1185">Reference proteome</keyword>
<dbReference type="PANTHER" id="PTHR23011:SF28">
    <property type="entry name" value="CYCLIC NUCLEOTIDE-BINDING DOMAIN CONTAINING PROTEIN"/>
    <property type="match status" value="1"/>
</dbReference>
<evidence type="ECO:0000313" key="3">
    <source>
        <dbReference type="EMBL" id="CAJ1380719.1"/>
    </source>
</evidence>
<sequence length="610" mass="67761">MNATQVKVMKVGACFGEAGLLHGALRNASIVASEHCQLGAISKSLFEAELRAAYLAREQKRANFLREHLPKTSVGGDHAQILGGFFSEHQAHRGKVLCTAGKPCDRLMIIRDGLCKVRSRQDGLMQDVGEIGKGQFVGLSTVGAIETEPFTIVCASSEVGLLRMDAADVRTRVPADLKEAISSVGTQMFSRMQRRADFLKEALMTSLGELELQGLPEPAKPSSRLPRARTPRDSGGEVNEAHRRQLQRLMEKQQREWEDLATTAATQWSPTLFADKQKEKDRLIRQLHSRDTKTHRLLRENATWQHEKHLTLTRPELREKVSCRKISGEIRAGLFFPGAVQKRGMQQMHRLDAVWLPSSPYSEVLKPSRVGASLARAPSPSPVLQRVMAVPLSPSLRSPHLCVDEEDEDAVLCCMPFPAEGAKNETFEVEPVLEDCDATPAKACRGKGHAPPARSKQGEADNRPFFVLHEKQYSCETLQQEAMLPFRSRAAPLAESQVTQISDDTAKVPLDVTLKPTPPVTRASSSHVSTEKRRKLLRCQRGRNAGPVQVPKARITAPDTVKGLEGLHKLYSEKTGTLGQEEIALLMLRQQEEEVWEQELNLTWRPSPQP</sequence>
<evidence type="ECO:0000259" key="2">
    <source>
        <dbReference type="PROSITE" id="PS50042"/>
    </source>
</evidence>
<name>A0AA36I6S7_9DINO</name>
<feature type="region of interest" description="Disordered" evidence="1">
    <location>
        <begin position="213"/>
        <end position="240"/>
    </location>
</feature>
<dbReference type="PROSITE" id="PS50042">
    <property type="entry name" value="CNMP_BINDING_3"/>
    <property type="match status" value="2"/>
</dbReference>
<dbReference type="AlphaFoldDB" id="A0AA36I6S7"/>
<dbReference type="PANTHER" id="PTHR23011">
    <property type="entry name" value="CYCLIC NUCLEOTIDE-BINDING DOMAIN CONTAINING PROTEIN"/>
    <property type="match status" value="1"/>
</dbReference>
<dbReference type="CDD" id="cd00038">
    <property type="entry name" value="CAP_ED"/>
    <property type="match status" value="2"/>
</dbReference>
<reference evidence="3" key="1">
    <citation type="submission" date="2023-08" db="EMBL/GenBank/DDBJ databases">
        <authorList>
            <person name="Chen Y."/>
            <person name="Shah S."/>
            <person name="Dougan E. K."/>
            <person name="Thang M."/>
            <person name="Chan C."/>
        </authorList>
    </citation>
    <scope>NUCLEOTIDE SEQUENCE</scope>
</reference>
<dbReference type="SUPFAM" id="SSF51206">
    <property type="entry name" value="cAMP-binding domain-like"/>
    <property type="match status" value="2"/>
</dbReference>
<feature type="region of interest" description="Disordered" evidence="1">
    <location>
        <begin position="442"/>
        <end position="461"/>
    </location>
</feature>
<accession>A0AA36I6S7</accession>
<evidence type="ECO:0000256" key="1">
    <source>
        <dbReference type="SAM" id="MobiDB-lite"/>
    </source>
</evidence>
<dbReference type="InterPro" id="IPR018490">
    <property type="entry name" value="cNMP-bd_dom_sf"/>
</dbReference>
<gene>
    <name evidence="3" type="ORF">EVOR1521_LOCUS8591</name>
</gene>